<dbReference type="GO" id="GO:0046677">
    <property type="term" value="P:response to antibiotic"/>
    <property type="evidence" value="ECO:0007669"/>
    <property type="project" value="InterPro"/>
</dbReference>
<dbReference type="InterPro" id="IPR000871">
    <property type="entry name" value="Beta-lactam_class-A"/>
</dbReference>
<comment type="similarity">
    <text evidence="1 9">Belongs to the peptidase S11 family.</text>
</comment>
<feature type="active site" evidence="7">
    <location>
        <position position="279"/>
    </location>
</feature>
<evidence type="ECO:0000256" key="5">
    <source>
        <dbReference type="ARBA" id="ARBA00022984"/>
    </source>
</evidence>
<dbReference type="GO" id="GO:0030655">
    <property type="term" value="P:beta-lactam antibiotic catabolic process"/>
    <property type="evidence" value="ECO:0007669"/>
    <property type="project" value="InterPro"/>
</dbReference>
<keyword evidence="5" id="KW-0573">Peptidoglycan synthesis</keyword>
<dbReference type="AlphaFoldDB" id="A0A1G2B7E3"/>
<evidence type="ECO:0000256" key="9">
    <source>
        <dbReference type="RuleBase" id="RU004016"/>
    </source>
</evidence>
<comment type="caution">
    <text evidence="11">The sequence shown here is derived from an EMBL/GenBank/DDBJ whole genome shotgun (WGS) entry which is preliminary data.</text>
</comment>
<feature type="active site" description="Proton acceptor" evidence="7">
    <location>
        <position position="227"/>
    </location>
</feature>
<dbReference type="PRINTS" id="PR00725">
    <property type="entry name" value="DADACBPTASE1"/>
</dbReference>
<sequence length="441" mass="48832">MAQENYKFIPTCSRRNFLLFLIVGSFCVLSFLVSAPAVHAEQTVESIRLDRNTLQRGYTVTNGDLQVGIGAQLFEAEESFVKIKTLDEGDFPGAPEGMTLVSEPYVYMITMPQSQYLDKPVFLGVDVASENNFAKKMYFYNRRTGVWHPLPSGYDAVRKRMYAPIYFPVALVAVFETDGVAEGPALRAGAEWSAFDARLAVAVDAKTGSVIYGKNENDVWPIASLTKLVTAMVLLDQGLDFDAEVVYDGSCDRNGARLRVSPGETMSVRDLWYTMLAGSGNNATVCLVRAVGKTEAEFAALMNEKVASLGFKQTHFEDVTGLSPDNVSTPYEYAMVAQLALRKFDILSGTTTKWYSFTTRNFGIPHTIKNTNMPVLTSELVVTGAKTGYIDESLYNQMIKVKQPDNGEEVIVVILGNAGWQDRYDETLILAREAFQNSVWP</sequence>
<dbReference type="InterPro" id="IPR018044">
    <property type="entry name" value="Peptidase_S11"/>
</dbReference>
<protein>
    <recommendedName>
        <fullName evidence="10">Peptidase S11 D-alanyl-D-alanine carboxypeptidase A N-terminal domain-containing protein</fullName>
    </recommendedName>
</protein>
<evidence type="ECO:0000256" key="8">
    <source>
        <dbReference type="PIRSR" id="PIRSR618044-2"/>
    </source>
</evidence>
<dbReference type="PANTHER" id="PTHR35333:SF4">
    <property type="entry name" value="SLR0121 PROTEIN"/>
    <property type="match status" value="1"/>
</dbReference>
<feature type="binding site" evidence="8">
    <location>
        <position position="386"/>
    </location>
    <ligand>
        <name>substrate</name>
    </ligand>
</feature>
<dbReference type="STRING" id="1798542.A3F54_04375"/>
<dbReference type="Proteomes" id="UP000176952">
    <property type="component" value="Unassembled WGS sequence"/>
</dbReference>
<feature type="active site" description="Acyl-ester intermediate" evidence="7">
    <location>
        <position position="224"/>
    </location>
</feature>
<dbReference type="EMBL" id="MHKD01000004">
    <property type="protein sequence ID" value="OGY85133.1"/>
    <property type="molecule type" value="Genomic_DNA"/>
</dbReference>
<dbReference type="Gene3D" id="3.40.710.10">
    <property type="entry name" value="DD-peptidase/beta-lactamase superfamily"/>
    <property type="match status" value="1"/>
</dbReference>
<dbReference type="GO" id="GO:0006508">
    <property type="term" value="P:proteolysis"/>
    <property type="evidence" value="ECO:0007669"/>
    <property type="project" value="InterPro"/>
</dbReference>
<evidence type="ECO:0000313" key="12">
    <source>
        <dbReference type="Proteomes" id="UP000176952"/>
    </source>
</evidence>
<keyword evidence="6" id="KW-0961">Cell wall biogenesis/degradation</keyword>
<evidence type="ECO:0000256" key="2">
    <source>
        <dbReference type="ARBA" id="ARBA00022729"/>
    </source>
</evidence>
<evidence type="ECO:0000256" key="4">
    <source>
        <dbReference type="ARBA" id="ARBA00022960"/>
    </source>
</evidence>
<dbReference type="GO" id="GO:0071555">
    <property type="term" value="P:cell wall organization"/>
    <property type="evidence" value="ECO:0007669"/>
    <property type="project" value="UniProtKB-KW"/>
</dbReference>
<dbReference type="InterPro" id="IPR001967">
    <property type="entry name" value="Peptidase_S11_N"/>
</dbReference>
<gene>
    <name evidence="11" type="ORF">A3F54_04375</name>
</gene>
<evidence type="ECO:0000256" key="6">
    <source>
        <dbReference type="ARBA" id="ARBA00023316"/>
    </source>
</evidence>
<dbReference type="GO" id="GO:0008360">
    <property type="term" value="P:regulation of cell shape"/>
    <property type="evidence" value="ECO:0007669"/>
    <property type="project" value="UniProtKB-KW"/>
</dbReference>
<dbReference type="Pfam" id="PF00768">
    <property type="entry name" value="Peptidase_S11"/>
    <property type="match status" value="1"/>
</dbReference>
<keyword evidence="4" id="KW-0133">Cell shape</keyword>
<keyword evidence="2" id="KW-0732">Signal</keyword>
<evidence type="ECO:0000259" key="10">
    <source>
        <dbReference type="Pfam" id="PF00768"/>
    </source>
</evidence>
<evidence type="ECO:0000256" key="3">
    <source>
        <dbReference type="ARBA" id="ARBA00022801"/>
    </source>
</evidence>
<reference evidence="11 12" key="1">
    <citation type="journal article" date="2016" name="Nat. Commun.">
        <title>Thousands of microbial genomes shed light on interconnected biogeochemical processes in an aquifer system.</title>
        <authorList>
            <person name="Anantharaman K."/>
            <person name="Brown C.T."/>
            <person name="Hug L.A."/>
            <person name="Sharon I."/>
            <person name="Castelle C.J."/>
            <person name="Probst A.J."/>
            <person name="Thomas B.C."/>
            <person name="Singh A."/>
            <person name="Wilkins M.J."/>
            <person name="Karaoz U."/>
            <person name="Brodie E.L."/>
            <person name="Williams K.H."/>
            <person name="Hubbard S.S."/>
            <person name="Banfield J.F."/>
        </authorList>
    </citation>
    <scope>NUCLEOTIDE SEQUENCE [LARGE SCALE GENOMIC DNA]</scope>
</reference>
<dbReference type="GO" id="GO:0009002">
    <property type="term" value="F:serine-type D-Ala-D-Ala carboxypeptidase activity"/>
    <property type="evidence" value="ECO:0007669"/>
    <property type="project" value="InterPro"/>
</dbReference>
<organism evidence="11 12">
    <name type="scientific">Candidatus Kerfeldbacteria bacterium RIFCSPHIGHO2_12_FULL_48_17</name>
    <dbReference type="NCBI Taxonomy" id="1798542"/>
    <lineage>
        <taxon>Bacteria</taxon>
        <taxon>Candidatus Kerfeldiibacteriota</taxon>
    </lineage>
</organism>
<dbReference type="InterPro" id="IPR012338">
    <property type="entry name" value="Beta-lactam/transpept-like"/>
</dbReference>
<dbReference type="SUPFAM" id="SSF56601">
    <property type="entry name" value="beta-lactamase/transpeptidase-like"/>
    <property type="match status" value="1"/>
</dbReference>
<evidence type="ECO:0000313" key="11">
    <source>
        <dbReference type="EMBL" id="OGY85133.1"/>
    </source>
</evidence>
<evidence type="ECO:0000256" key="1">
    <source>
        <dbReference type="ARBA" id="ARBA00007164"/>
    </source>
</evidence>
<dbReference type="GO" id="GO:0009252">
    <property type="term" value="P:peptidoglycan biosynthetic process"/>
    <property type="evidence" value="ECO:0007669"/>
    <property type="project" value="UniProtKB-KW"/>
</dbReference>
<accession>A0A1G2B7E3</accession>
<name>A0A1G2B7E3_9BACT</name>
<proteinExistence type="inferred from homology"/>
<feature type="domain" description="Peptidase S11 D-alanyl-D-alanine carboxypeptidase A N-terminal" evidence="10">
    <location>
        <begin position="194"/>
        <end position="417"/>
    </location>
</feature>
<keyword evidence="3" id="KW-0378">Hydrolase</keyword>
<evidence type="ECO:0000256" key="7">
    <source>
        <dbReference type="PIRSR" id="PIRSR618044-1"/>
    </source>
</evidence>
<dbReference type="PANTHER" id="PTHR35333">
    <property type="entry name" value="BETA-LACTAMASE"/>
    <property type="match status" value="1"/>
</dbReference>
<dbReference type="GO" id="GO:0008800">
    <property type="term" value="F:beta-lactamase activity"/>
    <property type="evidence" value="ECO:0007669"/>
    <property type="project" value="InterPro"/>
</dbReference>